<evidence type="ECO:0000313" key="2">
    <source>
        <dbReference type="Proteomes" id="UP001284094"/>
    </source>
</evidence>
<proteinExistence type="predicted"/>
<comment type="caution">
    <text evidence="1">The sequence shown here is derived from an EMBL/GenBank/DDBJ whole genome shotgun (WGS) entry which is preliminary data.</text>
</comment>
<organism evidence="1 2">
    <name type="scientific">Acinetobacter faecalis</name>
    <dbReference type="NCBI Taxonomy" id="2665161"/>
    <lineage>
        <taxon>Bacteria</taxon>
        <taxon>Pseudomonadati</taxon>
        <taxon>Pseudomonadota</taxon>
        <taxon>Gammaproteobacteria</taxon>
        <taxon>Moraxellales</taxon>
        <taxon>Moraxellaceae</taxon>
        <taxon>Acinetobacter</taxon>
    </lineage>
</organism>
<name>A0ABU5GIJ7_9GAMM</name>
<protein>
    <submittedName>
        <fullName evidence="1">DUF2971 domain-containing protein</fullName>
    </submittedName>
</protein>
<dbReference type="InterPro" id="IPR021352">
    <property type="entry name" value="DUF2971"/>
</dbReference>
<dbReference type="Proteomes" id="UP001284094">
    <property type="component" value="Unassembled WGS sequence"/>
</dbReference>
<sequence length="303" mass="35399">MLVDSVSENLGGNIEPVMKQFNILCEQLKNVGIYSLSKHALDELLWAYYADSHSGFCIEYELDQLIKFIKPAGHFEVDYKNDIPKLTFDSLLGGKSDQLNELLKLATGTKSKAWIHEQEVRITMNNYGRVDYDYRTIKAIYFGLRMPKTNKELEELKHGELPDSLKKVSQEQVMSDLRGRGIKYYELSLIPKTYKLESIPIEDIYSDSNRYKCDPKFIDTSLIDYNEYGWNVSKEYFNKVSEIVSREPKFYALNSIHIASQKSKEKNEPIIFAGYFYKENSWEQIKNYWTLSEIDKLYAELDI</sequence>
<dbReference type="RefSeq" id="WP_321098289.1">
    <property type="nucleotide sequence ID" value="NZ_JAXHPK010000012.1"/>
</dbReference>
<evidence type="ECO:0000313" key="1">
    <source>
        <dbReference type="EMBL" id="MDY6550317.1"/>
    </source>
</evidence>
<keyword evidence="2" id="KW-1185">Reference proteome</keyword>
<gene>
    <name evidence="1" type="ORF">SKM48_06070</name>
</gene>
<dbReference type="EMBL" id="JAXHPO010000020">
    <property type="protein sequence ID" value="MDY6550317.1"/>
    <property type="molecule type" value="Genomic_DNA"/>
</dbReference>
<reference evidence="1 2" key="1">
    <citation type="journal article" date="2024" name="Syst. Appl. Microbiol.">
        <title>Evidence for the occurrence of Acinetobacter faecalis in cattle feces and its emended description.</title>
        <authorList>
            <person name="Kyselkova M."/>
            <person name="Xanthopoulou K."/>
            <person name="Shestivska V."/>
            <person name="Spanelova P."/>
            <person name="Maixnerova M."/>
            <person name="Higgins P.G."/>
            <person name="Nemec A."/>
        </authorList>
    </citation>
    <scope>NUCLEOTIDE SEQUENCE [LARGE SCALE GENOMIC DNA]</scope>
    <source>
        <strain evidence="1 2">ANC 7225</strain>
    </source>
</reference>
<dbReference type="Pfam" id="PF11185">
    <property type="entry name" value="DUF2971"/>
    <property type="match status" value="1"/>
</dbReference>
<accession>A0ABU5GIJ7</accession>